<dbReference type="AlphaFoldDB" id="A0A0K8QK14"/>
<keyword evidence="2" id="KW-1185">Reference proteome</keyword>
<protein>
    <submittedName>
        <fullName evidence="1">Uncharacterized protein</fullName>
    </submittedName>
</protein>
<evidence type="ECO:0000313" key="1">
    <source>
        <dbReference type="EMBL" id="GAP65046.1"/>
    </source>
</evidence>
<gene>
    <name evidence="1" type="ORF">MBSD_n0334</name>
</gene>
<organism evidence="1">
    <name type="scientific">Mizugakiibacter sediminis</name>
    <dbReference type="NCBI Taxonomy" id="1475481"/>
    <lineage>
        <taxon>Bacteria</taxon>
        <taxon>Pseudomonadati</taxon>
        <taxon>Pseudomonadota</taxon>
        <taxon>Gammaproteobacteria</taxon>
        <taxon>Lysobacterales</taxon>
        <taxon>Rhodanobacteraceae</taxon>
        <taxon>Mizugakiibacter</taxon>
    </lineage>
</organism>
<name>A0A0K8QK14_9GAMM</name>
<proteinExistence type="predicted"/>
<accession>A0A0K8QK14</accession>
<dbReference type="Proteomes" id="UP000253740">
    <property type="component" value="Unassembled WGS sequence"/>
</dbReference>
<sequence>MCAVPRLTSGYDPDIARLWSMRRPRAKVRAHSGEGGSIVERGGGMQGSAGLFERILGAEHNLVLLDAADQDALVAQLRLLARRTGQSVYVWRDEAGLRSLREGDVPVPGTKRMADALRYVLQSMHFGVYVFAEAAPHLRAPNTVLLRQIARARTTFDRRVVLMDAGIAMPDGFNEEVARLRYDAAAATRLRLRDGRWVV</sequence>
<dbReference type="STRING" id="1475481.GCA_000953855_00338"/>
<dbReference type="EMBL" id="DF970145">
    <property type="protein sequence ID" value="GAP65046.1"/>
    <property type="molecule type" value="Genomic_DNA"/>
</dbReference>
<reference evidence="1" key="1">
    <citation type="submission" date="2015-08" db="EMBL/GenBank/DDBJ databases">
        <title>Complete DNA Sequence of Pseudomonas syringae pv. actinidiae, the Causal Agent of Kiwifruit Canker Disease.</title>
        <authorList>
            <person name="Rikkerink E.H.A."/>
            <person name="Fineran P.C."/>
        </authorList>
    </citation>
    <scope>NUCLEOTIDE SEQUENCE</scope>
    <source>
        <strain evidence="1">SkMP5</strain>
    </source>
</reference>
<evidence type="ECO:0000313" key="2">
    <source>
        <dbReference type="Proteomes" id="UP000253740"/>
    </source>
</evidence>